<dbReference type="EMBL" id="JAIKTU010000002">
    <property type="protein sequence ID" value="MBY0754357.1"/>
    <property type="molecule type" value="Genomic_DNA"/>
</dbReference>
<dbReference type="RefSeq" id="WP_221858918.1">
    <property type="nucleotide sequence ID" value="NZ_JAIKTU010000002.1"/>
</dbReference>
<dbReference type="Gene3D" id="3.40.1190.20">
    <property type="match status" value="1"/>
</dbReference>
<dbReference type="InterPro" id="IPR002173">
    <property type="entry name" value="Carboh/pur_kinase_PfkB_CS"/>
</dbReference>
<evidence type="ECO:0000313" key="6">
    <source>
        <dbReference type="Proteomes" id="UP001299068"/>
    </source>
</evidence>
<name>A0ABS7KUT6_CLOSR</name>
<comment type="similarity">
    <text evidence="1">Belongs to the carbohydrate kinase PfkB family.</text>
</comment>
<keyword evidence="6" id="KW-1185">Reference proteome</keyword>
<evidence type="ECO:0000256" key="2">
    <source>
        <dbReference type="ARBA" id="ARBA00022679"/>
    </source>
</evidence>
<organism evidence="5 6">
    <name type="scientific">Clostridium sardiniense</name>
    <name type="common">Clostridium absonum</name>
    <dbReference type="NCBI Taxonomy" id="29369"/>
    <lineage>
        <taxon>Bacteria</taxon>
        <taxon>Bacillati</taxon>
        <taxon>Bacillota</taxon>
        <taxon>Clostridia</taxon>
        <taxon>Eubacteriales</taxon>
        <taxon>Clostridiaceae</taxon>
        <taxon>Clostridium</taxon>
    </lineage>
</organism>
<evidence type="ECO:0000259" key="4">
    <source>
        <dbReference type="Pfam" id="PF00294"/>
    </source>
</evidence>
<dbReference type="Pfam" id="PF00294">
    <property type="entry name" value="PfkB"/>
    <property type="match status" value="1"/>
</dbReference>
<evidence type="ECO:0000256" key="1">
    <source>
        <dbReference type="ARBA" id="ARBA00010688"/>
    </source>
</evidence>
<keyword evidence="3 5" id="KW-0418">Kinase</keyword>
<sequence>MNKVFCIGELLIDFIGKDIGTGLKSGVNFEKKSGGAPANVSAAVCKLGGEAYFLGQVGNDSFGRFLVDMLKSININTEMTKMDGYTTLAFVAIDESGERDFEFHRGSDGEYSFDNIDLEKISNSDIIHFGSATGFLDGELKNTYFKLLDYAKENNIFISFDPNYRDMLITNDKLDEFIEDCKKFIKQSDFIKVSDEEIKLITTEEDLREGVKKLHDFGAKVVAVTLGGEGTLISDGVNMEVIPSINIKQVDSTGAGDAFVGGVLKKLSEIEYKKEINFDEWKEIIFYGNKVGAITCTNYGAIDSIPTEKEL</sequence>
<dbReference type="PROSITE" id="PS00583">
    <property type="entry name" value="PFKB_KINASES_1"/>
    <property type="match status" value="1"/>
</dbReference>
<evidence type="ECO:0000256" key="3">
    <source>
        <dbReference type="ARBA" id="ARBA00022777"/>
    </source>
</evidence>
<reference evidence="5 6" key="1">
    <citation type="journal article" date="2021" name="Cell Host Microbe">
        <title>in vivo commensal control of Clostridioides difficile virulence.</title>
        <authorList>
            <person name="Girinathan B.P."/>
            <person name="Dibenedetto N."/>
            <person name="Worley J.N."/>
            <person name="Peltier J."/>
            <person name="Arrieta-Ortiz M.L."/>
            <person name="Rupa Christinal Immanuel S."/>
            <person name="Lavin R."/>
            <person name="Delaney M.L."/>
            <person name="Cummins C."/>
            <person name="Hoffmann M."/>
            <person name="Luo Y."/>
            <person name="Gonzalez-Escalona N."/>
            <person name="Allard M."/>
            <person name="Onderdonk A.B."/>
            <person name="Gerber G.K."/>
            <person name="Sonenshein A.L."/>
            <person name="Baliga N."/>
            <person name="Dupuy B."/>
            <person name="Bry L."/>
        </authorList>
    </citation>
    <scope>NUCLEOTIDE SEQUENCE [LARGE SCALE GENOMIC DNA]</scope>
    <source>
        <strain evidence="5 6">DSM 599</strain>
    </source>
</reference>
<protein>
    <submittedName>
        <fullName evidence="5">Carbohydrate kinase</fullName>
    </submittedName>
</protein>
<keyword evidence="2" id="KW-0808">Transferase</keyword>
<evidence type="ECO:0000313" key="5">
    <source>
        <dbReference type="EMBL" id="MBY0754357.1"/>
    </source>
</evidence>
<dbReference type="PANTHER" id="PTHR43085">
    <property type="entry name" value="HEXOKINASE FAMILY MEMBER"/>
    <property type="match status" value="1"/>
</dbReference>
<feature type="domain" description="Carbohydrate kinase PfkB" evidence="4">
    <location>
        <begin position="1"/>
        <end position="307"/>
    </location>
</feature>
<dbReference type="SUPFAM" id="SSF53613">
    <property type="entry name" value="Ribokinase-like"/>
    <property type="match status" value="1"/>
</dbReference>
<dbReference type="InterPro" id="IPR029056">
    <property type="entry name" value="Ribokinase-like"/>
</dbReference>
<comment type="caution">
    <text evidence="5">The sequence shown here is derived from an EMBL/GenBank/DDBJ whole genome shotgun (WGS) entry which is preliminary data.</text>
</comment>
<dbReference type="CDD" id="cd01167">
    <property type="entry name" value="bac_FRK"/>
    <property type="match status" value="1"/>
</dbReference>
<dbReference type="PANTHER" id="PTHR43085:SF54">
    <property type="entry name" value="PUTATIVE-RELATED"/>
    <property type="match status" value="1"/>
</dbReference>
<dbReference type="PROSITE" id="PS00584">
    <property type="entry name" value="PFKB_KINASES_2"/>
    <property type="match status" value="1"/>
</dbReference>
<gene>
    <name evidence="5" type="ORF">K5V21_02700</name>
</gene>
<dbReference type="Proteomes" id="UP001299068">
    <property type="component" value="Unassembled WGS sequence"/>
</dbReference>
<dbReference type="InterPro" id="IPR050306">
    <property type="entry name" value="PfkB_Carbo_kinase"/>
</dbReference>
<dbReference type="GO" id="GO:0016301">
    <property type="term" value="F:kinase activity"/>
    <property type="evidence" value="ECO:0007669"/>
    <property type="project" value="UniProtKB-KW"/>
</dbReference>
<accession>A0ABS7KUT6</accession>
<proteinExistence type="inferred from homology"/>
<dbReference type="InterPro" id="IPR011611">
    <property type="entry name" value="PfkB_dom"/>
</dbReference>